<feature type="domain" description="HPt" evidence="13">
    <location>
        <begin position="138"/>
        <end position="227"/>
    </location>
</feature>
<reference evidence="15" key="1">
    <citation type="journal article" date="2019" name="Int. J. Syst. Evol. Microbiol.">
        <title>The Global Catalogue of Microorganisms (GCM) 10K type strain sequencing project: providing services to taxonomists for standard genome sequencing and annotation.</title>
        <authorList>
            <consortium name="The Broad Institute Genomics Platform"/>
            <consortium name="The Broad Institute Genome Sequencing Center for Infectious Disease"/>
            <person name="Wu L."/>
            <person name="Ma J."/>
        </authorList>
    </citation>
    <scope>NUCLEOTIDE SEQUENCE [LARGE SCALE GENOMIC DNA]</scope>
    <source>
        <strain evidence="15">KCTC 12907</strain>
    </source>
</reference>
<keyword evidence="2" id="KW-1003">Cell membrane</keyword>
<keyword evidence="6" id="KW-0067">ATP-binding</keyword>
<evidence type="ECO:0000256" key="5">
    <source>
        <dbReference type="ARBA" id="ARBA00022741"/>
    </source>
</evidence>
<keyword evidence="7" id="KW-1133">Transmembrane helix</keyword>
<name>A0ABW2FKV4_9BACL</name>
<keyword evidence="15" id="KW-1185">Reference proteome</keyword>
<evidence type="ECO:0000256" key="4">
    <source>
        <dbReference type="ARBA" id="ARBA00022692"/>
    </source>
</evidence>
<evidence type="ECO:0000256" key="1">
    <source>
        <dbReference type="ARBA" id="ARBA00004651"/>
    </source>
</evidence>
<feature type="modified residue" description="Phosphohistidine" evidence="10">
    <location>
        <position position="177"/>
    </location>
</feature>
<feature type="domain" description="Response regulatory" evidence="12">
    <location>
        <begin position="10"/>
        <end position="129"/>
    </location>
</feature>
<organism evidence="14 15">
    <name type="scientific">Cohnella cellulosilytica</name>
    <dbReference type="NCBI Taxonomy" id="986710"/>
    <lineage>
        <taxon>Bacteria</taxon>
        <taxon>Bacillati</taxon>
        <taxon>Bacillota</taxon>
        <taxon>Bacilli</taxon>
        <taxon>Bacillales</taxon>
        <taxon>Paenibacillaceae</taxon>
        <taxon>Cohnella</taxon>
    </lineage>
</organism>
<evidence type="ECO:0000256" key="9">
    <source>
        <dbReference type="ARBA" id="ARBA00023136"/>
    </source>
</evidence>
<evidence type="ECO:0000256" key="6">
    <source>
        <dbReference type="ARBA" id="ARBA00022840"/>
    </source>
</evidence>
<keyword evidence="8" id="KW-0902">Two-component regulatory system</keyword>
<evidence type="ECO:0000256" key="11">
    <source>
        <dbReference type="PROSITE-ProRule" id="PRU00169"/>
    </source>
</evidence>
<dbReference type="PANTHER" id="PTHR45339:SF1">
    <property type="entry name" value="HYBRID SIGNAL TRANSDUCTION HISTIDINE KINASE J"/>
    <property type="match status" value="1"/>
</dbReference>
<dbReference type="SMART" id="SM00448">
    <property type="entry name" value="REC"/>
    <property type="match status" value="1"/>
</dbReference>
<dbReference type="SUPFAM" id="SSF47226">
    <property type="entry name" value="Histidine-containing phosphotransfer domain, HPT domain"/>
    <property type="match status" value="1"/>
</dbReference>
<evidence type="ECO:0000256" key="8">
    <source>
        <dbReference type="ARBA" id="ARBA00023012"/>
    </source>
</evidence>
<feature type="modified residue" description="4-aspartylphosphate" evidence="11">
    <location>
        <position position="59"/>
    </location>
</feature>
<dbReference type="PANTHER" id="PTHR45339">
    <property type="entry name" value="HYBRID SIGNAL TRANSDUCTION HISTIDINE KINASE J"/>
    <property type="match status" value="1"/>
</dbReference>
<dbReference type="PROSITE" id="PS50110">
    <property type="entry name" value="RESPONSE_REGULATORY"/>
    <property type="match status" value="1"/>
</dbReference>
<sequence>MKLLYPEQLDILIAEDGRDNQLLLQLFLKEYPCRIDFAENGEEAVRMYARKSYDVVLMDMVMPVRDGYLATRDIRRIEKDQHREPAHIVALTAHTRKEQILRCERAGCNHFLHKPFSHQKLWELLNRIRVEPVHLVLLKEDLKELIPGYIDNRYLDLHQISVSLELGDYERIGLIGHRMKGSGSGYGMDAVSRLGQKIAEAAAFEQAAIIAEAVQELAAYLDQVRIVYLGDIDQV</sequence>
<keyword evidence="9" id="KW-0472">Membrane</keyword>
<evidence type="ECO:0000256" key="10">
    <source>
        <dbReference type="PROSITE-ProRule" id="PRU00110"/>
    </source>
</evidence>
<dbReference type="InterPro" id="IPR011006">
    <property type="entry name" value="CheY-like_superfamily"/>
</dbReference>
<dbReference type="PROSITE" id="PS50894">
    <property type="entry name" value="HPT"/>
    <property type="match status" value="1"/>
</dbReference>
<comment type="caution">
    <text evidence="14">The sequence shown here is derived from an EMBL/GenBank/DDBJ whole genome shotgun (WGS) entry which is preliminary data.</text>
</comment>
<dbReference type="Pfam" id="PF00072">
    <property type="entry name" value="Response_reg"/>
    <property type="match status" value="1"/>
</dbReference>
<gene>
    <name evidence="14" type="ORF">ACFQMJ_26645</name>
</gene>
<keyword evidence="3 11" id="KW-0597">Phosphoprotein</keyword>
<accession>A0ABW2FKV4</accession>
<dbReference type="CDD" id="cd17546">
    <property type="entry name" value="REC_hyHK_CKI1_RcsC-like"/>
    <property type="match status" value="1"/>
</dbReference>
<dbReference type="Gene3D" id="1.20.120.160">
    <property type="entry name" value="HPT domain"/>
    <property type="match status" value="1"/>
</dbReference>
<evidence type="ECO:0000313" key="14">
    <source>
        <dbReference type="EMBL" id="MFC7152127.1"/>
    </source>
</evidence>
<evidence type="ECO:0000259" key="13">
    <source>
        <dbReference type="PROSITE" id="PS50894"/>
    </source>
</evidence>
<dbReference type="RefSeq" id="WP_378048477.1">
    <property type="nucleotide sequence ID" value="NZ_JBHMDN010000017.1"/>
</dbReference>
<evidence type="ECO:0000259" key="12">
    <source>
        <dbReference type="PROSITE" id="PS50110"/>
    </source>
</evidence>
<evidence type="ECO:0000313" key="15">
    <source>
        <dbReference type="Proteomes" id="UP001596378"/>
    </source>
</evidence>
<dbReference type="InterPro" id="IPR001789">
    <property type="entry name" value="Sig_transdc_resp-reg_receiver"/>
</dbReference>
<dbReference type="Proteomes" id="UP001596378">
    <property type="component" value="Unassembled WGS sequence"/>
</dbReference>
<proteinExistence type="predicted"/>
<dbReference type="InterPro" id="IPR008207">
    <property type="entry name" value="Sig_transdc_His_kin_Hpt_dom"/>
</dbReference>
<keyword evidence="4" id="KW-0812">Transmembrane</keyword>
<protein>
    <submittedName>
        <fullName evidence="14">Response regulator</fullName>
    </submittedName>
</protein>
<evidence type="ECO:0000256" key="2">
    <source>
        <dbReference type="ARBA" id="ARBA00022475"/>
    </source>
</evidence>
<dbReference type="SUPFAM" id="SSF52172">
    <property type="entry name" value="CheY-like"/>
    <property type="match status" value="1"/>
</dbReference>
<evidence type="ECO:0000256" key="7">
    <source>
        <dbReference type="ARBA" id="ARBA00022989"/>
    </source>
</evidence>
<comment type="subcellular location">
    <subcellularLocation>
        <location evidence="1">Cell membrane</location>
        <topology evidence="1">Multi-pass membrane protein</topology>
    </subcellularLocation>
</comment>
<dbReference type="EMBL" id="JBHTAI010000020">
    <property type="protein sequence ID" value="MFC7152127.1"/>
    <property type="molecule type" value="Genomic_DNA"/>
</dbReference>
<dbReference type="Gene3D" id="3.40.50.2300">
    <property type="match status" value="1"/>
</dbReference>
<evidence type="ECO:0000256" key="3">
    <source>
        <dbReference type="ARBA" id="ARBA00022553"/>
    </source>
</evidence>
<dbReference type="InterPro" id="IPR036641">
    <property type="entry name" value="HPT_dom_sf"/>
</dbReference>
<keyword evidence="5" id="KW-0547">Nucleotide-binding</keyword>